<accession>A0A381Q7L8</accession>
<proteinExistence type="predicted"/>
<sequence length="443" mass="48238">MTDRSPAGLGIGATWYAARCPPRQPLPALDGPCQTEVCIVGGGLAGLVLAQELVNHGVDVVLIEAREIGAGASGRNGGFCSPGWAASDESIEKRLGLDRARVLYDLSYEGFTLIRGLLPEVERTTGHLQVSTYSNANALRQFCEHRAVHYGQVLEYVDIEAVRSRLKTARYYQGVRDTDAFHCNPLQLCQTLLDTLQSTSVRMYEYTALTRFSAATDGWHIETPAGSVHARKMVWCCGGYGGAEFSGLRNRFLPITTYIGVTSPLGPPLQDVIRTSDAVSDDRRAGNYYRLVGDNRLLWGGDITAFGRHDPAQIARRMAQDIAGIFPALALDNGHVPIEYAWSGLMGYARHMMPLVGPLSPGLWACTSFGGHGLNTSAAAARVVAEALTDRSDRWQLFSPFSFSWNGGAVGPAAAEMCYRLMKLSDRWRAFQARRATSSEPVS</sequence>
<evidence type="ECO:0000313" key="2">
    <source>
        <dbReference type="EMBL" id="SUZ75326.1"/>
    </source>
</evidence>
<dbReference type="Gene3D" id="3.50.50.60">
    <property type="entry name" value="FAD/NAD(P)-binding domain"/>
    <property type="match status" value="1"/>
</dbReference>
<dbReference type="Gene3D" id="3.30.9.10">
    <property type="entry name" value="D-Amino Acid Oxidase, subunit A, domain 2"/>
    <property type="match status" value="1"/>
</dbReference>
<dbReference type="PANTHER" id="PTHR13847">
    <property type="entry name" value="SARCOSINE DEHYDROGENASE-RELATED"/>
    <property type="match status" value="1"/>
</dbReference>
<gene>
    <name evidence="2" type="ORF">METZ01_LOCUS28180</name>
</gene>
<dbReference type="AlphaFoldDB" id="A0A381Q7L8"/>
<dbReference type="InterPro" id="IPR006076">
    <property type="entry name" value="FAD-dep_OxRdtase"/>
</dbReference>
<dbReference type="PANTHER" id="PTHR13847:SF281">
    <property type="entry name" value="FAD DEPENDENT OXIDOREDUCTASE DOMAIN-CONTAINING PROTEIN"/>
    <property type="match status" value="1"/>
</dbReference>
<protein>
    <recommendedName>
        <fullName evidence="1">FAD dependent oxidoreductase domain-containing protein</fullName>
    </recommendedName>
</protein>
<reference evidence="2" key="1">
    <citation type="submission" date="2018-05" db="EMBL/GenBank/DDBJ databases">
        <authorList>
            <person name="Lanie J.A."/>
            <person name="Ng W.-L."/>
            <person name="Kazmierczak K.M."/>
            <person name="Andrzejewski T.M."/>
            <person name="Davidsen T.M."/>
            <person name="Wayne K.J."/>
            <person name="Tettelin H."/>
            <person name="Glass J.I."/>
            <person name="Rusch D."/>
            <person name="Podicherti R."/>
            <person name="Tsui H.-C.T."/>
            <person name="Winkler M.E."/>
        </authorList>
    </citation>
    <scope>NUCLEOTIDE SEQUENCE</scope>
</reference>
<dbReference type="EMBL" id="UINC01001241">
    <property type="protein sequence ID" value="SUZ75326.1"/>
    <property type="molecule type" value="Genomic_DNA"/>
</dbReference>
<dbReference type="PRINTS" id="PR00420">
    <property type="entry name" value="RNGMNOXGNASE"/>
</dbReference>
<dbReference type="Pfam" id="PF01266">
    <property type="entry name" value="DAO"/>
    <property type="match status" value="1"/>
</dbReference>
<dbReference type="InterPro" id="IPR036188">
    <property type="entry name" value="FAD/NAD-bd_sf"/>
</dbReference>
<organism evidence="2">
    <name type="scientific">marine metagenome</name>
    <dbReference type="NCBI Taxonomy" id="408172"/>
    <lineage>
        <taxon>unclassified sequences</taxon>
        <taxon>metagenomes</taxon>
        <taxon>ecological metagenomes</taxon>
    </lineage>
</organism>
<feature type="domain" description="FAD dependent oxidoreductase" evidence="1">
    <location>
        <begin position="37"/>
        <end position="386"/>
    </location>
</feature>
<name>A0A381Q7L8_9ZZZZ</name>
<evidence type="ECO:0000259" key="1">
    <source>
        <dbReference type="Pfam" id="PF01266"/>
    </source>
</evidence>
<dbReference type="GO" id="GO:0005737">
    <property type="term" value="C:cytoplasm"/>
    <property type="evidence" value="ECO:0007669"/>
    <property type="project" value="TreeGrafter"/>
</dbReference>
<dbReference type="SUPFAM" id="SSF51905">
    <property type="entry name" value="FAD/NAD(P)-binding domain"/>
    <property type="match status" value="1"/>
</dbReference>